<sequence length="77" mass="8426">MEVIAVSRGKPQFVDVGGMKLYTSIVRDPLTSSSDYIEFNESGILNNQVAVHDGQVYVCFAKHYGSLGSVANWAFLP</sequence>
<proteinExistence type="predicted"/>
<evidence type="ECO:0000313" key="1">
    <source>
        <dbReference type="EMBL" id="KAK5635917.1"/>
    </source>
</evidence>
<name>A0AAN7ZA59_9PEZI</name>
<dbReference type="AlphaFoldDB" id="A0AAN7ZA59"/>
<evidence type="ECO:0000313" key="2">
    <source>
        <dbReference type="Proteomes" id="UP001305414"/>
    </source>
</evidence>
<dbReference type="EMBL" id="JAWHQM010000059">
    <property type="protein sequence ID" value="KAK5635917.1"/>
    <property type="molecule type" value="Genomic_DNA"/>
</dbReference>
<accession>A0AAN7ZA59</accession>
<gene>
    <name evidence="1" type="ORF">RRF57_011629</name>
</gene>
<dbReference type="Proteomes" id="UP001305414">
    <property type="component" value="Unassembled WGS sequence"/>
</dbReference>
<reference evidence="1 2" key="1">
    <citation type="submission" date="2023-10" db="EMBL/GenBank/DDBJ databases">
        <title>Draft genome sequence of Xylaria bambusicola isolate GMP-LS, the root and basal stem rot pathogen of sugarcane in Indonesia.</title>
        <authorList>
            <person name="Selvaraj P."/>
            <person name="Muralishankar V."/>
            <person name="Muruganantham S."/>
            <person name="Sp S."/>
            <person name="Haryani S."/>
            <person name="Lau K.J.X."/>
            <person name="Naqvi N.I."/>
        </authorList>
    </citation>
    <scope>NUCLEOTIDE SEQUENCE [LARGE SCALE GENOMIC DNA]</scope>
    <source>
        <strain evidence="1">GMP-LS</strain>
    </source>
</reference>
<keyword evidence="2" id="KW-1185">Reference proteome</keyword>
<protein>
    <submittedName>
        <fullName evidence="1">Uncharacterized protein</fullName>
    </submittedName>
</protein>
<comment type="caution">
    <text evidence="1">The sequence shown here is derived from an EMBL/GenBank/DDBJ whole genome shotgun (WGS) entry which is preliminary data.</text>
</comment>
<organism evidence="1 2">
    <name type="scientific">Xylaria bambusicola</name>
    <dbReference type="NCBI Taxonomy" id="326684"/>
    <lineage>
        <taxon>Eukaryota</taxon>
        <taxon>Fungi</taxon>
        <taxon>Dikarya</taxon>
        <taxon>Ascomycota</taxon>
        <taxon>Pezizomycotina</taxon>
        <taxon>Sordariomycetes</taxon>
        <taxon>Xylariomycetidae</taxon>
        <taxon>Xylariales</taxon>
        <taxon>Xylariaceae</taxon>
        <taxon>Xylaria</taxon>
    </lineage>
</organism>